<evidence type="ECO:0000313" key="3">
    <source>
        <dbReference type="Proteomes" id="UP001139493"/>
    </source>
</evidence>
<keyword evidence="3" id="KW-1185">Reference proteome</keyword>
<dbReference type="SUPFAM" id="SSF50129">
    <property type="entry name" value="GroES-like"/>
    <property type="match status" value="1"/>
</dbReference>
<dbReference type="InterPro" id="IPR013154">
    <property type="entry name" value="ADH-like_N"/>
</dbReference>
<dbReference type="SUPFAM" id="SSF51735">
    <property type="entry name" value="NAD(P)-binding Rossmann-fold domains"/>
    <property type="match status" value="1"/>
</dbReference>
<dbReference type="InterPro" id="IPR052711">
    <property type="entry name" value="Zinc_ADH-like"/>
</dbReference>
<evidence type="ECO:0000313" key="2">
    <source>
        <dbReference type="EMBL" id="MCP2266448.1"/>
    </source>
</evidence>
<dbReference type="InterPro" id="IPR011032">
    <property type="entry name" value="GroES-like_sf"/>
</dbReference>
<dbReference type="RefSeq" id="WP_253838248.1">
    <property type="nucleotide sequence ID" value="NZ_JAMTCS010000012.1"/>
</dbReference>
<dbReference type="Pfam" id="PF08240">
    <property type="entry name" value="ADH_N"/>
    <property type="match status" value="1"/>
</dbReference>
<dbReference type="Gene3D" id="3.90.180.10">
    <property type="entry name" value="Medium-chain alcohol dehydrogenases, catalytic domain"/>
    <property type="match status" value="1"/>
</dbReference>
<dbReference type="AlphaFoldDB" id="A0A9X2JXP7"/>
<sequence>MRAAYVARFSPDSPLDGLEVGDRPEPAPPEHWTTVDVRAASLNHHDLWSLRGVGLREEQLPMILGTDAAGVTPDGTEVIVHGVIGADGHGVGPREHRSLLSERYPGTLAERVAVPTANLVPKPDGLSFEEAACLPTAWLTAYSMLFTKGGLAPGDRVLVQGAGGGLATAAVLLGAAAGLEVWVTSRSAEKRERALALGAAGAVETGARLPARVDAVLESVGQATWAHSIRSVRPGGTVLVCGATSGDAPPAELTRVFFQELRVQGVTMGSREDLGALARFCARTGVRPVIDVEVPLARAADGLARLAEGGQFGKVVVRP</sequence>
<evidence type="ECO:0000259" key="1">
    <source>
        <dbReference type="SMART" id="SM00829"/>
    </source>
</evidence>
<dbReference type="InterPro" id="IPR020843">
    <property type="entry name" value="ER"/>
</dbReference>
<accession>A0A9X2JXP7</accession>
<reference evidence="2" key="1">
    <citation type="submission" date="2022-06" db="EMBL/GenBank/DDBJ databases">
        <title>Genomic Encyclopedia of Archaeal and Bacterial Type Strains, Phase II (KMG-II): from individual species to whole genera.</title>
        <authorList>
            <person name="Goeker M."/>
        </authorList>
    </citation>
    <scope>NUCLEOTIDE SEQUENCE</scope>
    <source>
        <strain evidence="2">DSM 26652</strain>
    </source>
</reference>
<protein>
    <submittedName>
        <fullName evidence="2">NADPH:quinone reductase</fullName>
    </submittedName>
</protein>
<dbReference type="PANTHER" id="PTHR45033:SF3">
    <property type="entry name" value="DEHYDROGENASE, PUTATIVE (AFU_ORTHOLOGUE AFUA_2G13270)-RELATED"/>
    <property type="match status" value="1"/>
</dbReference>
<organism evidence="2 3">
    <name type="scientific">Promicromonospora thailandica</name>
    <dbReference type="NCBI Taxonomy" id="765201"/>
    <lineage>
        <taxon>Bacteria</taxon>
        <taxon>Bacillati</taxon>
        <taxon>Actinomycetota</taxon>
        <taxon>Actinomycetes</taxon>
        <taxon>Micrococcales</taxon>
        <taxon>Promicromonosporaceae</taxon>
        <taxon>Promicromonospora</taxon>
    </lineage>
</organism>
<comment type="caution">
    <text evidence="2">The sequence shown here is derived from an EMBL/GenBank/DDBJ whole genome shotgun (WGS) entry which is preliminary data.</text>
</comment>
<feature type="domain" description="Enoyl reductase (ER)" evidence="1">
    <location>
        <begin position="13"/>
        <end position="317"/>
    </location>
</feature>
<dbReference type="EMBL" id="JAMTCS010000012">
    <property type="protein sequence ID" value="MCP2266448.1"/>
    <property type="molecule type" value="Genomic_DNA"/>
</dbReference>
<dbReference type="PANTHER" id="PTHR45033">
    <property type="match status" value="1"/>
</dbReference>
<dbReference type="GO" id="GO:0016491">
    <property type="term" value="F:oxidoreductase activity"/>
    <property type="evidence" value="ECO:0007669"/>
    <property type="project" value="InterPro"/>
</dbReference>
<dbReference type="InterPro" id="IPR036291">
    <property type="entry name" value="NAD(P)-bd_dom_sf"/>
</dbReference>
<dbReference type="Pfam" id="PF00107">
    <property type="entry name" value="ADH_zinc_N"/>
    <property type="match status" value="1"/>
</dbReference>
<dbReference type="SMART" id="SM00829">
    <property type="entry name" value="PKS_ER"/>
    <property type="match status" value="1"/>
</dbReference>
<gene>
    <name evidence="2" type="ORF">APR03_003814</name>
</gene>
<dbReference type="Proteomes" id="UP001139493">
    <property type="component" value="Unassembled WGS sequence"/>
</dbReference>
<name>A0A9X2JXP7_9MICO</name>
<dbReference type="InterPro" id="IPR013149">
    <property type="entry name" value="ADH-like_C"/>
</dbReference>
<proteinExistence type="predicted"/>